<accession>A0A562NXW4</accession>
<dbReference type="Pfam" id="PF03033">
    <property type="entry name" value="Glyco_transf_28"/>
    <property type="match status" value="1"/>
</dbReference>
<dbReference type="GO" id="GO:0051301">
    <property type="term" value="P:cell division"/>
    <property type="evidence" value="ECO:0007669"/>
    <property type="project" value="UniProtKB-KW"/>
</dbReference>
<comment type="pathway">
    <text evidence="10">Cell wall biogenesis; peptidoglycan biosynthesis.</text>
</comment>
<comment type="subcellular location">
    <subcellularLocation>
        <location evidence="10">Cell membrane</location>
        <topology evidence="10">Peripheral membrane protein</topology>
        <orientation evidence="10">Cytoplasmic side</orientation>
    </subcellularLocation>
</comment>
<evidence type="ECO:0000259" key="12">
    <source>
        <dbReference type="Pfam" id="PF04101"/>
    </source>
</evidence>
<dbReference type="GO" id="GO:0071555">
    <property type="term" value="P:cell wall organization"/>
    <property type="evidence" value="ECO:0007669"/>
    <property type="project" value="UniProtKB-KW"/>
</dbReference>
<proteinExistence type="inferred from homology"/>
<feature type="binding site" evidence="10">
    <location>
        <position position="129"/>
    </location>
    <ligand>
        <name>UDP-N-acetyl-alpha-D-glucosamine</name>
        <dbReference type="ChEBI" id="CHEBI:57705"/>
    </ligand>
</feature>
<keyword evidence="9 10" id="KW-0961">Cell wall biogenesis/degradation</keyword>
<dbReference type="OrthoDB" id="9808936at2"/>
<evidence type="ECO:0000256" key="8">
    <source>
        <dbReference type="ARBA" id="ARBA00023306"/>
    </source>
</evidence>
<gene>
    <name evidence="10" type="primary">murG</name>
    <name evidence="13" type="ORF">IQ24_00799</name>
</gene>
<feature type="binding site" evidence="10">
    <location>
        <begin position="17"/>
        <end position="19"/>
    </location>
    <ligand>
        <name>UDP-N-acetyl-alpha-D-glucosamine</name>
        <dbReference type="ChEBI" id="CHEBI:57705"/>
    </ligand>
</feature>
<dbReference type="GO" id="GO:0005886">
    <property type="term" value="C:plasma membrane"/>
    <property type="evidence" value="ECO:0007669"/>
    <property type="project" value="UniProtKB-SubCell"/>
</dbReference>
<evidence type="ECO:0000256" key="10">
    <source>
        <dbReference type="HAMAP-Rule" id="MF_00033"/>
    </source>
</evidence>
<protein>
    <recommendedName>
        <fullName evidence="10">UDP-N-acetylglucosamine--N-acetylmuramyl-(pentapeptide) pyrophosphoryl-undecaprenol N-acetylglucosamine transferase</fullName>
        <ecNumber evidence="10">2.4.1.227</ecNumber>
    </recommendedName>
    <alternativeName>
        <fullName evidence="10">Undecaprenyl-PP-MurNAc-pentapeptide-UDPGlcNAc GlcNAc transferase</fullName>
    </alternativeName>
</protein>
<feature type="binding site" evidence="10">
    <location>
        <position position="169"/>
    </location>
    <ligand>
        <name>UDP-N-acetyl-alpha-D-glucosamine</name>
        <dbReference type="ChEBI" id="CHEBI:57705"/>
    </ligand>
</feature>
<dbReference type="CDD" id="cd03785">
    <property type="entry name" value="GT28_MurG"/>
    <property type="match status" value="1"/>
</dbReference>
<dbReference type="PANTHER" id="PTHR21015">
    <property type="entry name" value="UDP-N-ACETYLGLUCOSAMINE--N-ACETYLMURAMYL-(PENTAPEPTIDE) PYROPHOSPHORYL-UNDECAPRENOL N-ACETYLGLUCOSAMINE TRANSFERASE 1"/>
    <property type="match status" value="1"/>
</dbReference>
<dbReference type="GO" id="GO:0005975">
    <property type="term" value="P:carbohydrate metabolic process"/>
    <property type="evidence" value="ECO:0007669"/>
    <property type="project" value="InterPro"/>
</dbReference>
<keyword evidence="3 10" id="KW-0328">Glycosyltransferase</keyword>
<dbReference type="GO" id="GO:0050511">
    <property type="term" value="F:undecaprenyldiphospho-muramoylpentapeptide beta-N-acetylglucosaminyltransferase activity"/>
    <property type="evidence" value="ECO:0007669"/>
    <property type="project" value="UniProtKB-UniRule"/>
</dbReference>
<keyword evidence="1 10" id="KW-1003">Cell membrane</keyword>
<dbReference type="InterPro" id="IPR007235">
    <property type="entry name" value="Glyco_trans_28_C"/>
</dbReference>
<keyword evidence="6 10" id="KW-0573">Peptidoglycan synthesis</keyword>
<dbReference type="RefSeq" id="WP_145396461.1">
    <property type="nucleotide sequence ID" value="NZ_VLKU01000002.1"/>
</dbReference>
<reference evidence="13 14" key="1">
    <citation type="journal article" date="2015" name="Stand. Genomic Sci.">
        <title>Genomic Encyclopedia of Bacterial and Archaeal Type Strains, Phase III: the genomes of soil and plant-associated and newly described type strains.</title>
        <authorList>
            <person name="Whitman W.B."/>
            <person name="Woyke T."/>
            <person name="Klenk H.P."/>
            <person name="Zhou Y."/>
            <person name="Lilburn T.G."/>
            <person name="Beck B.J."/>
            <person name="De Vos P."/>
            <person name="Vandamme P."/>
            <person name="Eisen J.A."/>
            <person name="Garrity G."/>
            <person name="Hugenholtz P."/>
            <person name="Kyrpides N.C."/>
        </authorList>
    </citation>
    <scope>NUCLEOTIDE SEQUENCE [LARGE SCALE GENOMIC DNA]</scope>
    <source>
        <strain evidence="13 14">CGMCC 1.5364</strain>
    </source>
</reference>
<evidence type="ECO:0000313" key="13">
    <source>
        <dbReference type="EMBL" id="TWI37009.1"/>
    </source>
</evidence>
<feature type="domain" description="Glycosyl transferase family 28 C-terminal" evidence="12">
    <location>
        <begin position="191"/>
        <end position="357"/>
    </location>
</feature>
<feature type="binding site" evidence="10">
    <location>
        <position position="197"/>
    </location>
    <ligand>
        <name>UDP-N-acetyl-alpha-D-glucosamine</name>
        <dbReference type="ChEBI" id="CHEBI:57705"/>
    </ligand>
</feature>
<evidence type="ECO:0000256" key="6">
    <source>
        <dbReference type="ARBA" id="ARBA00022984"/>
    </source>
</evidence>
<keyword evidence="5 10" id="KW-0133">Cell shape</keyword>
<dbReference type="EMBL" id="VLKU01000002">
    <property type="protein sequence ID" value="TWI37009.1"/>
    <property type="molecule type" value="Genomic_DNA"/>
</dbReference>
<keyword evidence="4 10" id="KW-0808">Transferase</keyword>
<evidence type="ECO:0000256" key="5">
    <source>
        <dbReference type="ARBA" id="ARBA00022960"/>
    </source>
</evidence>
<comment type="similarity">
    <text evidence="10">Belongs to the glycosyltransferase 28 family. MurG subfamily.</text>
</comment>
<evidence type="ECO:0000313" key="14">
    <source>
        <dbReference type="Proteomes" id="UP000316225"/>
    </source>
</evidence>
<evidence type="ECO:0000256" key="2">
    <source>
        <dbReference type="ARBA" id="ARBA00022618"/>
    </source>
</evidence>
<evidence type="ECO:0000256" key="7">
    <source>
        <dbReference type="ARBA" id="ARBA00023136"/>
    </source>
</evidence>
<comment type="function">
    <text evidence="10">Cell wall formation. Catalyzes the transfer of a GlcNAc subunit on undecaprenyl-pyrophosphoryl-MurNAc-pentapeptide (lipid intermediate I) to form undecaprenyl-pyrophosphoryl-MurNAc-(pentapeptide)GlcNAc (lipid intermediate II).</text>
</comment>
<dbReference type="Gene3D" id="3.40.50.2000">
    <property type="entry name" value="Glycogen Phosphorylase B"/>
    <property type="match status" value="2"/>
</dbReference>
<organism evidence="13 14">
    <name type="scientific">Paracoccus sulfuroxidans</name>
    <dbReference type="NCBI Taxonomy" id="384678"/>
    <lineage>
        <taxon>Bacteria</taxon>
        <taxon>Pseudomonadati</taxon>
        <taxon>Pseudomonadota</taxon>
        <taxon>Alphaproteobacteria</taxon>
        <taxon>Rhodobacterales</taxon>
        <taxon>Paracoccaceae</taxon>
        <taxon>Paracoccus</taxon>
    </lineage>
</organism>
<dbReference type="GO" id="GO:0009252">
    <property type="term" value="P:peptidoglycan biosynthetic process"/>
    <property type="evidence" value="ECO:0007669"/>
    <property type="project" value="UniProtKB-UniRule"/>
</dbReference>
<sequence length="366" mass="38035">MTTNSSAPLCLIAAGGTGGHMFPAQALAEVLLSQGWRVKLSTDERGARYAGAFPTEVVREVVSSATTARGGLLAKLAVPARIAGGVLSAISGMRRDRPAVVVGFGGYPSIPAMTAALALRIPRMIHEQNGVMGRVNARFAPRVDVVACGIWPTALPAGVEGIHTGNPIRGAVAAYAGDPYHAPTPEGRMRILVIGGSQGARVLSEIVPQAIASLPEDMRFRLRVSHQARPEDAREVEAIYGDAGIDAEVQPFFTDVPERLQACQLVISRAGASSIADITAIGRPAILIPLATATGDHQTANARSMSETGAAVVLPESALDVPTLARDIRDILADGARASTMAAASLALGRPDAAQQLAEIVTELTR</sequence>
<feature type="domain" description="Glycosyltransferase family 28 N-terminal" evidence="11">
    <location>
        <begin position="11"/>
        <end position="144"/>
    </location>
</feature>
<dbReference type="GO" id="GO:0008360">
    <property type="term" value="P:regulation of cell shape"/>
    <property type="evidence" value="ECO:0007669"/>
    <property type="project" value="UniProtKB-KW"/>
</dbReference>
<dbReference type="HAMAP" id="MF_00033">
    <property type="entry name" value="MurG"/>
    <property type="match status" value="1"/>
</dbReference>
<keyword evidence="14" id="KW-1185">Reference proteome</keyword>
<feature type="binding site" evidence="10">
    <location>
        <position position="298"/>
    </location>
    <ligand>
        <name>UDP-N-acetyl-alpha-D-glucosamine</name>
        <dbReference type="ChEBI" id="CHEBI:57705"/>
    </ligand>
</feature>
<keyword evidence="7 10" id="KW-0472">Membrane</keyword>
<name>A0A562NXW4_9RHOB</name>
<dbReference type="GO" id="GO:0051991">
    <property type="term" value="F:UDP-N-acetyl-D-glucosamine:N-acetylmuramoyl-L-alanyl-D-glutamyl-meso-2,6-diaminopimelyl-D-alanyl-D-alanine-diphosphoundecaprenol 4-beta-N-acetylglucosaminlytransferase activity"/>
    <property type="evidence" value="ECO:0007669"/>
    <property type="project" value="RHEA"/>
</dbReference>
<comment type="caution">
    <text evidence="10">Lacks conserved residue(s) required for the propagation of feature annotation.</text>
</comment>
<dbReference type="InterPro" id="IPR006009">
    <property type="entry name" value="GlcNAc_MurG"/>
</dbReference>
<keyword evidence="8 10" id="KW-0131">Cell cycle</keyword>
<dbReference type="InterPro" id="IPR004276">
    <property type="entry name" value="GlycoTrans_28_N"/>
</dbReference>
<evidence type="ECO:0000259" key="11">
    <source>
        <dbReference type="Pfam" id="PF03033"/>
    </source>
</evidence>
<comment type="catalytic activity">
    <reaction evidence="10">
        <text>di-trans,octa-cis-undecaprenyl diphospho-N-acetyl-alpha-D-muramoyl-L-alanyl-D-glutamyl-meso-2,6-diaminopimeloyl-D-alanyl-D-alanine + UDP-N-acetyl-alpha-D-glucosamine = di-trans,octa-cis-undecaprenyl diphospho-[N-acetyl-alpha-D-glucosaminyl-(1-&gt;4)]-N-acetyl-alpha-D-muramoyl-L-alanyl-D-glutamyl-meso-2,6-diaminopimeloyl-D-alanyl-D-alanine + UDP + H(+)</text>
        <dbReference type="Rhea" id="RHEA:31227"/>
        <dbReference type="ChEBI" id="CHEBI:15378"/>
        <dbReference type="ChEBI" id="CHEBI:57705"/>
        <dbReference type="ChEBI" id="CHEBI:58223"/>
        <dbReference type="ChEBI" id="CHEBI:61387"/>
        <dbReference type="ChEBI" id="CHEBI:61388"/>
        <dbReference type="EC" id="2.4.1.227"/>
    </reaction>
</comment>
<evidence type="ECO:0000256" key="1">
    <source>
        <dbReference type="ARBA" id="ARBA00022475"/>
    </source>
</evidence>
<dbReference type="Proteomes" id="UP000316225">
    <property type="component" value="Unassembled WGS sequence"/>
</dbReference>
<keyword evidence="2 10" id="KW-0132">Cell division</keyword>
<dbReference type="Pfam" id="PF04101">
    <property type="entry name" value="Glyco_tran_28_C"/>
    <property type="match status" value="1"/>
</dbReference>
<evidence type="ECO:0000256" key="4">
    <source>
        <dbReference type="ARBA" id="ARBA00022679"/>
    </source>
</evidence>
<comment type="caution">
    <text evidence="13">The sequence shown here is derived from an EMBL/GenBank/DDBJ whole genome shotgun (WGS) entry which is preliminary data.</text>
</comment>
<evidence type="ECO:0000256" key="9">
    <source>
        <dbReference type="ARBA" id="ARBA00023316"/>
    </source>
</evidence>
<evidence type="ECO:0000256" key="3">
    <source>
        <dbReference type="ARBA" id="ARBA00022676"/>
    </source>
</evidence>
<dbReference type="PANTHER" id="PTHR21015:SF22">
    <property type="entry name" value="GLYCOSYLTRANSFERASE"/>
    <property type="match status" value="1"/>
</dbReference>
<dbReference type="SUPFAM" id="SSF53756">
    <property type="entry name" value="UDP-Glycosyltransferase/glycogen phosphorylase"/>
    <property type="match status" value="1"/>
</dbReference>
<dbReference type="UniPathway" id="UPA00219"/>
<dbReference type="EC" id="2.4.1.227" evidence="10"/>
<dbReference type="AlphaFoldDB" id="A0A562NXW4"/>